<evidence type="ECO:0000259" key="6">
    <source>
        <dbReference type="PROSITE" id="PS50865"/>
    </source>
</evidence>
<evidence type="ECO:0000256" key="4">
    <source>
        <dbReference type="PROSITE-ProRule" id="PRU00134"/>
    </source>
</evidence>
<reference evidence="7" key="1">
    <citation type="journal article" date="2023" name="IScience">
        <title>Live-bearing cockroach genome reveals convergent evolutionary mechanisms linked to viviparity in insects and beyond.</title>
        <authorList>
            <person name="Fouks B."/>
            <person name="Harrison M.C."/>
            <person name="Mikhailova A.A."/>
            <person name="Marchal E."/>
            <person name="English S."/>
            <person name="Carruthers M."/>
            <person name="Jennings E.C."/>
            <person name="Chiamaka E.L."/>
            <person name="Frigard R.A."/>
            <person name="Pippel M."/>
            <person name="Attardo G.M."/>
            <person name="Benoit J.B."/>
            <person name="Bornberg-Bauer E."/>
            <person name="Tobe S.S."/>
        </authorList>
    </citation>
    <scope>NUCLEOTIDE SEQUENCE</scope>
    <source>
        <strain evidence="7">Stay&amp;Tobe</strain>
    </source>
</reference>
<feature type="region of interest" description="Disordered" evidence="5">
    <location>
        <begin position="95"/>
        <end position="184"/>
    </location>
</feature>
<feature type="compositionally biased region" description="Polar residues" evidence="5">
    <location>
        <begin position="569"/>
        <end position="581"/>
    </location>
</feature>
<feature type="region of interest" description="Disordered" evidence="5">
    <location>
        <begin position="274"/>
        <end position="299"/>
    </location>
</feature>
<feature type="region of interest" description="Disordered" evidence="5">
    <location>
        <begin position="563"/>
        <end position="1017"/>
    </location>
</feature>
<feature type="compositionally biased region" description="Basic and acidic residues" evidence="5">
    <location>
        <begin position="651"/>
        <end position="660"/>
    </location>
</feature>
<feature type="region of interest" description="Disordered" evidence="5">
    <location>
        <begin position="1"/>
        <end position="80"/>
    </location>
</feature>
<dbReference type="Pfam" id="PF01753">
    <property type="entry name" value="zf-MYND"/>
    <property type="match status" value="1"/>
</dbReference>
<keyword evidence="8" id="KW-1185">Reference proteome</keyword>
<dbReference type="Pfam" id="PF20179">
    <property type="entry name" value="MSS51_C"/>
    <property type="match status" value="1"/>
</dbReference>
<feature type="compositionally biased region" description="Basic and acidic residues" evidence="5">
    <location>
        <begin position="139"/>
        <end position="156"/>
    </location>
</feature>
<feature type="compositionally biased region" description="Polar residues" evidence="5">
    <location>
        <begin position="776"/>
        <end position="800"/>
    </location>
</feature>
<evidence type="ECO:0000313" key="7">
    <source>
        <dbReference type="EMBL" id="KAJ9583030.1"/>
    </source>
</evidence>
<dbReference type="EMBL" id="JASPKZ010007691">
    <property type="protein sequence ID" value="KAJ9583030.1"/>
    <property type="molecule type" value="Genomic_DNA"/>
</dbReference>
<proteinExistence type="predicted"/>
<feature type="compositionally biased region" description="Basic residues" evidence="5">
    <location>
        <begin position="764"/>
        <end position="773"/>
    </location>
</feature>
<name>A0AAD8EA81_DIPPU</name>
<dbReference type="PANTHER" id="PTHR28069:SF2">
    <property type="entry name" value="GH20023P"/>
    <property type="match status" value="1"/>
</dbReference>
<keyword evidence="1" id="KW-0479">Metal-binding</keyword>
<dbReference type="PANTHER" id="PTHR28069">
    <property type="entry name" value="GH20023P"/>
    <property type="match status" value="1"/>
</dbReference>
<evidence type="ECO:0000256" key="3">
    <source>
        <dbReference type="ARBA" id="ARBA00022833"/>
    </source>
</evidence>
<feature type="compositionally biased region" description="Basic residues" evidence="5">
    <location>
        <begin position="848"/>
        <end position="859"/>
    </location>
</feature>
<feature type="compositionally biased region" description="Basic and acidic residues" evidence="5">
    <location>
        <begin position="605"/>
        <end position="637"/>
    </location>
</feature>
<feature type="compositionally biased region" description="Basic and acidic residues" evidence="5">
    <location>
        <begin position="331"/>
        <end position="347"/>
    </location>
</feature>
<evidence type="ECO:0000313" key="8">
    <source>
        <dbReference type="Proteomes" id="UP001233999"/>
    </source>
</evidence>
<evidence type="ECO:0000256" key="2">
    <source>
        <dbReference type="ARBA" id="ARBA00022771"/>
    </source>
</evidence>
<accession>A0AAD8EA81</accession>
<feature type="compositionally biased region" description="Polar residues" evidence="5">
    <location>
        <begin position="878"/>
        <end position="890"/>
    </location>
</feature>
<feature type="region of interest" description="Disordered" evidence="5">
    <location>
        <begin position="237"/>
        <end position="256"/>
    </location>
</feature>
<gene>
    <name evidence="7" type="ORF">L9F63_022646</name>
</gene>
<dbReference type="Gene3D" id="6.10.140.2220">
    <property type="match status" value="1"/>
</dbReference>
<organism evidence="7 8">
    <name type="scientific">Diploptera punctata</name>
    <name type="common">Pacific beetle cockroach</name>
    <dbReference type="NCBI Taxonomy" id="6984"/>
    <lineage>
        <taxon>Eukaryota</taxon>
        <taxon>Metazoa</taxon>
        <taxon>Ecdysozoa</taxon>
        <taxon>Arthropoda</taxon>
        <taxon>Hexapoda</taxon>
        <taxon>Insecta</taxon>
        <taxon>Pterygota</taxon>
        <taxon>Neoptera</taxon>
        <taxon>Polyneoptera</taxon>
        <taxon>Dictyoptera</taxon>
        <taxon>Blattodea</taxon>
        <taxon>Blaberoidea</taxon>
        <taxon>Blaberidae</taxon>
        <taxon>Diplopterinae</taxon>
        <taxon>Diploptera</taxon>
    </lineage>
</organism>
<feature type="compositionally biased region" description="Polar residues" evidence="5">
    <location>
        <begin position="51"/>
        <end position="80"/>
    </location>
</feature>
<feature type="domain" description="MYND-type" evidence="6">
    <location>
        <begin position="1148"/>
        <end position="1189"/>
    </location>
</feature>
<feature type="compositionally biased region" description="Basic and acidic residues" evidence="5">
    <location>
        <begin position="860"/>
        <end position="877"/>
    </location>
</feature>
<feature type="compositionally biased region" description="Polar residues" evidence="5">
    <location>
        <begin position="754"/>
        <end position="763"/>
    </location>
</feature>
<feature type="compositionally biased region" description="Polar residues" evidence="5">
    <location>
        <begin position="100"/>
        <end position="118"/>
    </location>
</feature>
<feature type="compositionally biased region" description="Polar residues" evidence="5">
    <location>
        <begin position="173"/>
        <end position="183"/>
    </location>
</feature>
<dbReference type="GO" id="GO:0008270">
    <property type="term" value="F:zinc ion binding"/>
    <property type="evidence" value="ECO:0007669"/>
    <property type="project" value="UniProtKB-KW"/>
</dbReference>
<reference evidence="7" key="2">
    <citation type="submission" date="2023-05" db="EMBL/GenBank/DDBJ databases">
        <authorList>
            <person name="Fouks B."/>
        </authorList>
    </citation>
    <scope>NUCLEOTIDE SEQUENCE</scope>
    <source>
        <strain evidence="7">Stay&amp;Tobe</strain>
        <tissue evidence="7">Testes</tissue>
    </source>
</reference>
<feature type="compositionally biased region" description="Basic and acidic residues" evidence="5">
    <location>
        <begin position="710"/>
        <end position="737"/>
    </location>
</feature>
<feature type="compositionally biased region" description="Low complexity" evidence="5">
    <location>
        <begin position="247"/>
        <end position="256"/>
    </location>
</feature>
<evidence type="ECO:0000256" key="1">
    <source>
        <dbReference type="ARBA" id="ARBA00022723"/>
    </source>
</evidence>
<feature type="compositionally biased region" description="Polar residues" evidence="5">
    <location>
        <begin position="942"/>
        <end position="965"/>
    </location>
</feature>
<feature type="compositionally biased region" description="Polar residues" evidence="5">
    <location>
        <begin position="493"/>
        <end position="506"/>
    </location>
</feature>
<feature type="compositionally biased region" description="Basic residues" evidence="5">
    <location>
        <begin position="993"/>
        <end position="1004"/>
    </location>
</feature>
<protein>
    <recommendedName>
        <fullName evidence="6">MYND-type domain-containing protein</fullName>
    </recommendedName>
</protein>
<sequence length="1470" mass="163156">MGKRKKVSSEPKKGSLTTQEQEVDTTLKTSEENSTMVPESSGNGVMPATTVGPSKDSSTDVPCVSDLQTKPSPTVSSAETKTAIFSEMAAAMPKVDMLQKDNQSPDKNQVEEASTSKLVSEVDRGIISQETKHSNSSKKINDPKAEITKSITKTEDTVFEETLGLSDEKGKSNPGNKNYPSDQKNLKTNLLKNYNTSEIIVPVPLDSETNKPTTEKLSVNVEKDSTCTQNPGETINILSSEDSPENLSQSLSQSQSITSNLHTIISDKELKISESNVASSDNPTSDEAPQGRNLISCNQSSVLPAKGNSLQDLKMKNVIDNELHNLQPEKCMTEKADTKEEVPEKQKPSQPQVQTSSEKKSSDTDTRSGTATQVINASQKKINSSPVPLGNKQISTSDSPQTSSEIDNMAVRTGETKFQDDNSLNSDTNPQKQIVLDQVITTQKIIENETLSPTVNIQEQMDKELEGNEKLSEASKSLSVAAKSSEMEHFTEPLSQNSTKSDNTPETGVDLYTIQKGKHIPISEIDNLPNSEKSALTISNAEIVVTDTKLDMKVEVIPESDVLPKEGDISNTNASPETIPSESVKEATKKGAARNKPSKSNAKKGNMDKKSEEDNVLTGKKDTSDKTKKTQKKDVKQTKKGATDPNGATDLTKKLDDLMPKKLVSVTEVDNKEKENNVTNVDVCNISKSDKENEPSLPTNVTMQGATKKGHSEVKVIETDDKTKDKKPDIEDKEHKSSKPSKTAVESEHVPANENKQTENSIPKKSKSKKSKQKMLNIQAQNISASEDPQLKTTPGSVSKENNKTTHKSESQGQSGLIGLMQEVIEVMGRNNKGGQENEEINKNEIKKPKKPKNRRKSKPKEDSESQENDDKTKHSQDSANFVSIATQKPENNKTDTEYKNIAVQKMKSDAKVSLPEDSVKTTGKSKNVKRNVAKNEDLKQTSDGSKQNNATNKTNQPLTTSNPAPSDKLKDGAETVIDNTKDVQTVSESIQAKKKRKRRKNKSKPSGNEEDDNVVKGKNIIETASAPESLDIVKKNSNRIKSTEKIVADSSNESNANAQIKCLNLEVKPQQKVSGTLSGEQLNHMTRTAVNLSQSLGDTDGFNLKFTPDMMKSLLAPKPVDIFSSPEDDEEVEYRMVQRQIFLSYVCHVCKSMESKSCSLKKCNNCKLISYCSKKHQKDHWSAHKDMCTAITNICKREGLSHLFQNALGLAPNDYRLYRTYYANMCSQELRRELQLWEKEMIYYPQVCHTCYECDTQKLSTCQNCSHVNYCSVSHRKIDHPVWCKEFQIYRDTCLHQFHNGMIRPILPETIFEENVAVTGDMESFLSKVYNITEKSVQMSKLHFVALTEVATCPFTVLFSLQSIGFPLNDIQSLTIHLIGAEMFFEIDSIRKWEMLLLHLVPSIKVMKIVFVGPELSIDSTITKSLSETKVCQSCSSLGRNILYEFWPALYHDFMRSEMYGKPDFNMCF</sequence>
<dbReference type="InterPro" id="IPR046824">
    <property type="entry name" value="Mss51-like_C"/>
</dbReference>
<keyword evidence="3" id="KW-0862">Zinc</keyword>
<feature type="region of interest" description="Disordered" evidence="5">
    <location>
        <begin position="324"/>
        <end position="405"/>
    </location>
</feature>
<feature type="compositionally biased region" description="Basic and acidic residues" evidence="5">
    <location>
        <begin position="357"/>
        <end position="366"/>
    </location>
</feature>
<feature type="compositionally biased region" description="Basic and acidic residues" evidence="5">
    <location>
        <begin position="801"/>
        <end position="810"/>
    </location>
</feature>
<feature type="region of interest" description="Disordered" evidence="5">
    <location>
        <begin position="486"/>
        <end position="506"/>
    </location>
</feature>
<feature type="compositionally biased region" description="Polar residues" evidence="5">
    <location>
        <begin position="15"/>
        <end position="43"/>
    </location>
</feature>
<comment type="caution">
    <text evidence="7">The sequence shown here is derived from an EMBL/GenBank/DDBJ whole genome shotgun (WGS) entry which is preliminary data.</text>
</comment>
<feature type="compositionally biased region" description="Polar residues" evidence="5">
    <location>
        <begin position="369"/>
        <end position="405"/>
    </location>
</feature>
<feature type="region of interest" description="Disordered" evidence="5">
    <location>
        <begin position="205"/>
        <end position="231"/>
    </location>
</feature>
<evidence type="ECO:0000256" key="5">
    <source>
        <dbReference type="SAM" id="MobiDB-lite"/>
    </source>
</evidence>
<dbReference type="PROSITE" id="PS01360">
    <property type="entry name" value="ZF_MYND_1"/>
    <property type="match status" value="1"/>
</dbReference>
<keyword evidence="2 4" id="KW-0863">Zinc-finger</keyword>
<dbReference type="PROSITE" id="PS50865">
    <property type="entry name" value="ZF_MYND_2"/>
    <property type="match status" value="1"/>
</dbReference>
<feature type="compositionally biased region" description="Polar residues" evidence="5">
    <location>
        <begin position="696"/>
        <end position="705"/>
    </location>
</feature>
<dbReference type="Proteomes" id="UP001233999">
    <property type="component" value="Unassembled WGS sequence"/>
</dbReference>
<dbReference type="InterPro" id="IPR002893">
    <property type="entry name" value="Znf_MYND"/>
</dbReference>
<dbReference type="SUPFAM" id="SSF144232">
    <property type="entry name" value="HIT/MYND zinc finger-like"/>
    <property type="match status" value="1"/>
</dbReference>